<dbReference type="AlphaFoldDB" id="A0A2J6WEM2"/>
<evidence type="ECO:0000256" key="3">
    <source>
        <dbReference type="RuleBase" id="RU000363"/>
    </source>
</evidence>
<keyword evidence="2" id="KW-0560">Oxidoreductase</keyword>
<organism evidence="4 5">
    <name type="scientific">Caldisericum exile</name>
    <dbReference type="NCBI Taxonomy" id="693075"/>
    <lineage>
        <taxon>Bacteria</taxon>
        <taxon>Pseudomonadati</taxon>
        <taxon>Caldisericota/Cryosericota group</taxon>
        <taxon>Caldisericota</taxon>
        <taxon>Caldisericia</taxon>
        <taxon>Caldisericales</taxon>
        <taxon>Caldisericaceae</taxon>
        <taxon>Caldisericum</taxon>
    </lineage>
</organism>
<dbReference type="CDD" id="cd05374">
    <property type="entry name" value="17beta-HSD-like_SDR_c"/>
    <property type="match status" value="1"/>
</dbReference>
<dbReference type="PRINTS" id="PR00080">
    <property type="entry name" value="SDRFAMILY"/>
</dbReference>
<dbReference type="PANTHER" id="PTHR43976:SF16">
    <property type="entry name" value="SHORT-CHAIN DEHYDROGENASE_REDUCTASE FAMILY PROTEIN"/>
    <property type="match status" value="1"/>
</dbReference>
<dbReference type="Pfam" id="PF00106">
    <property type="entry name" value="adh_short"/>
    <property type="match status" value="1"/>
</dbReference>
<dbReference type="Gene3D" id="3.40.50.720">
    <property type="entry name" value="NAD(P)-binding Rossmann-like Domain"/>
    <property type="match status" value="1"/>
</dbReference>
<comment type="caution">
    <text evidence="4">The sequence shown here is derived from an EMBL/GenBank/DDBJ whole genome shotgun (WGS) entry which is preliminary data.</text>
</comment>
<comment type="similarity">
    <text evidence="1 3">Belongs to the short-chain dehydrogenases/reductases (SDR) family.</text>
</comment>
<dbReference type="Proteomes" id="UP000237040">
    <property type="component" value="Unassembled WGS sequence"/>
</dbReference>
<dbReference type="PRINTS" id="PR00081">
    <property type="entry name" value="GDHRDH"/>
</dbReference>
<dbReference type="GO" id="GO:0016491">
    <property type="term" value="F:oxidoreductase activity"/>
    <property type="evidence" value="ECO:0007669"/>
    <property type="project" value="UniProtKB-KW"/>
</dbReference>
<dbReference type="InterPro" id="IPR020904">
    <property type="entry name" value="Sc_DH/Rdtase_CS"/>
</dbReference>
<evidence type="ECO:0000313" key="5">
    <source>
        <dbReference type="Proteomes" id="UP000237040"/>
    </source>
</evidence>
<dbReference type="PANTHER" id="PTHR43976">
    <property type="entry name" value="SHORT CHAIN DEHYDROGENASE"/>
    <property type="match status" value="1"/>
</dbReference>
<accession>A0A2J6WEM2</accession>
<dbReference type="SUPFAM" id="SSF51735">
    <property type="entry name" value="NAD(P)-binding Rossmann-fold domains"/>
    <property type="match status" value="1"/>
</dbReference>
<reference evidence="4 5" key="1">
    <citation type="submission" date="2018-01" db="EMBL/GenBank/DDBJ databases">
        <title>Metagenomic assembled genomes from two thermal pools in the Uzon Caldera, Kamchatka, Russia.</title>
        <authorList>
            <person name="Wilkins L."/>
            <person name="Ettinger C."/>
        </authorList>
    </citation>
    <scope>NUCLEOTIDE SEQUENCE [LARGE SCALE GENOMIC DNA]</scope>
    <source>
        <strain evidence="4">ZAV-07</strain>
    </source>
</reference>
<name>A0A2J6WEM2_9BACT</name>
<dbReference type="EMBL" id="PNIL01000041">
    <property type="protein sequence ID" value="PMP67615.1"/>
    <property type="molecule type" value="Genomic_DNA"/>
</dbReference>
<dbReference type="RefSeq" id="WP_424586981.1">
    <property type="nucleotide sequence ID" value="NZ_JBNATC010000038.1"/>
</dbReference>
<protein>
    <submittedName>
        <fullName evidence="4">Short-chain dehydrogenase/reductase</fullName>
    </submittedName>
</protein>
<evidence type="ECO:0000256" key="1">
    <source>
        <dbReference type="ARBA" id="ARBA00006484"/>
    </source>
</evidence>
<proteinExistence type="inferred from homology"/>
<evidence type="ECO:0000256" key="2">
    <source>
        <dbReference type="ARBA" id="ARBA00023002"/>
    </source>
</evidence>
<dbReference type="PROSITE" id="PS00061">
    <property type="entry name" value="ADH_SHORT"/>
    <property type="match status" value="1"/>
</dbReference>
<dbReference type="InterPro" id="IPR036291">
    <property type="entry name" value="NAD(P)-bd_dom_sf"/>
</dbReference>
<sequence>MNKIALVTGASSGFGLEIFNYLNSKGIHAYGVSRTLKDSLQNRTFTLDVTDLTKANEVVKRLIEIEGHIDALINVAGFGISGAVEDTPIEAIKRQMDVNFLGTVNLTKAVLPYMRENRSGLIINFSSIAGLIGLPYQAFYSSSKFAIEGFSEALRMEVEQFGIRVVVVEPGDFKTGFTSKREKYTEENSPYYEKFYKAISRMEKDETEGSNPRIVAELIYKIISSKNPHDKYVVGPFSEKLFVILKKILPESLIYAIFKMYYGL</sequence>
<evidence type="ECO:0000313" key="4">
    <source>
        <dbReference type="EMBL" id="PMP67615.1"/>
    </source>
</evidence>
<dbReference type="InterPro" id="IPR051911">
    <property type="entry name" value="SDR_oxidoreductase"/>
</dbReference>
<gene>
    <name evidence="4" type="ORF">C0189_02825</name>
</gene>
<dbReference type="InterPro" id="IPR002347">
    <property type="entry name" value="SDR_fam"/>
</dbReference>